<dbReference type="EMBL" id="GL377666">
    <property type="protein sequence ID" value="EFJ09074.1"/>
    <property type="molecule type" value="Genomic_DNA"/>
</dbReference>
<feature type="non-terminal residue" evidence="3">
    <location>
        <position position="108"/>
    </location>
</feature>
<evidence type="ECO:0000313" key="3">
    <source>
        <dbReference type="EMBL" id="EFJ09074.1"/>
    </source>
</evidence>
<dbReference type="KEGG" id="smo:SELMODRAFT_16539"/>
<dbReference type="InterPro" id="IPR002213">
    <property type="entry name" value="UDP_glucos_trans"/>
</dbReference>
<dbReference type="eggNOG" id="KOG1192">
    <property type="taxonomic scope" value="Eukaryota"/>
</dbReference>
<comment type="similarity">
    <text evidence="1">Belongs to the UDP-glycosyltransferase family.</text>
</comment>
<dbReference type="PANTHER" id="PTHR11926">
    <property type="entry name" value="GLUCOSYL/GLUCURONOSYL TRANSFERASES"/>
    <property type="match status" value="1"/>
</dbReference>
<proteinExistence type="inferred from homology"/>
<feature type="non-terminal residue" evidence="3">
    <location>
        <position position="1"/>
    </location>
</feature>
<reference evidence="3 4" key="1">
    <citation type="journal article" date="2011" name="Science">
        <title>The Selaginella genome identifies genetic changes associated with the evolution of vascular plants.</title>
        <authorList>
            <person name="Banks J.A."/>
            <person name="Nishiyama T."/>
            <person name="Hasebe M."/>
            <person name="Bowman J.L."/>
            <person name="Gribskov M."/>
            <person name="dePamphilis C."/>
            <person name="Albert V.A."/>
            <person name="Aono N."/>
            <person name="Aoyama T."/>
            <person name="Ambrose B.A."/>
            <person name="Ashton N.W."/>
            <person name="Axtell M.J."/>
            <person name="Barker E."/>
            <person name="Barker M.S."/>
            <person name="Bennetzen J.L."/>
            <person name="Bonawitz N.D."/>
            <person name="Chapple C."/>
            <person name="Cheng C."/>
            <person name="Correa L.G."/>
            <person name="Dacre M."/>
            <person name="DeBarry J."/>
            <person name="Dreyer I."/>
            <person name="Elias M."/>
            <person name="Engstrom E.M."/>
            <person name="Estelle M."/>
            <person name="Feng L."/>
            <person name="Finet C."/>
            <person name="Floyd S.K."/>
            <person name="Frommer W.B."/>
            <person name="Fujita T."/>
            <person name="Gramzow L."/>
            <person name="Gutensohn M."/>
            <person name="Harholt J."/>
            <person name="Hattori M."/>
            <person name="Heyl A."/>
            <person name="Hirai T."/>
            <person name="Hiwatashi Y."/>
            <person name="Ishikawa M."/>
            <person name="Iwata M."/>
            <person name="Karol K.G."/>
            <person name="Koehler B."/>
            <person name="Kolukisaoglu U."/>
            <person name="Kubo M."/>
            <person name="Kurata T."/>
            <person name="Lalonde S."/>
            <person name="Li K."/>
            <person name="Li Y."/>
            <person name="Litt A."/>
            <person name="Lyons E."/>
            <person name="Manning G."/>
            <person name="Maruyama T."/>
            <person name="Michael T.P."/>
            <person name="Mikami K."/>
            <person name="Miyazaki S."/>
            <person name="Morinaga S."/>
            <person name="Murata T."/>
            <person name="Mueller-Roeber B."/>
            <person name="Nelson D.R."/>
            <person name="Obara M."/>
            <person name="Oguri Y."/>
            <person name="Olmstead R.G."/>
            <person name="Onodera N."/>
            <person name="Petersen B.L."/>
            <person name="Pils B."/>
            <person name="Prigge M."/>
            <person name="Rensing S.A."/>
            <person name="Riano-Pachon D.M."/>
            <person name="Roberts A.W."/>
            <person name="Sato Y."/>
            <person name="Scheller H.V."/>
            <person name="Schulz B."/>
            <person name="Schulz C."/>
            <person name="Shakirov E.V."/>
            <person name="Shibagaki N."/>
            <person name="Shinohara N."/>
            <person name="Shippen D.E."/>
            <person name="Soerensen I."/>
            <person name="Sotooka R."/>
            <person name="Sugimoto N."/>
            <person name="Sugita M."/>
            <person name="Sumikawa N."/>
            <person name="Tanurdzic M."/>
            <person name="Theissen G."/>
            <person name="Ulvskov P."/>
            <person name="Wakazuki S."/>
            <person name="Weng J.K."/>
            <person name="Willats W.W."/>
            <person name="Wipf D."/>
            <person name="Wolf P.G."/>
            <person name="Yang L."/>
            <person name="Zimmer A.D."/>
            <person name="Zhu Q."/>
            <person name="Mitros T."/>
            <person name="Hellsten U."/>
            <person name="Loque D."/>
            <person name="Otillar R."/>
            <person name="Salamov A."/>
            <person name="Schmutz J."/>
            <person name="Shapiro H."/>
            <person name="Lindquist E."/>
            <person name="Lucas S."/>
            <person name="Rokhsar D."/>
            <person name="Grigoriev I.V."/>
        </authorList>
    </citation>
    <scope>NUCLEOTIDE SEQUENCE [LARGE SCALE GENOMIC DNA]</scope>
</reference>
<dbReference type="GO" id="GO:0008194">
    <property type="term" value="F:UDP-glycosyltransferase activity"/>
    <property type="evidence" value="ECO:0007669"/>
    <property type="project" value="InterPro"/>
</dbReference>
<dbReference type="PANTHER" id="PTHR11926:SF774">
    <property type="entry name" value="UDP-GLYCOSYLTRANSFERASE 85A1-RELATED"/>
    <property type="match status" value="1"/>
</dbReference>
<gene>
    <name evidence="3" type="ORF">SELMODRAFT_16539</name>
</gene>
<dbReference type="Proteomes" id="UP000001514">
    <property type="component" value="Unassembled WGS sequence"/>
</dbReference>
<dbReference type="OMA" id="QQMSICA"/>
<evidence type="ECO:0000313" key="4">
    <source>
        <dbReference type="Proteomes" id="UP000001514"/>
    </source>
</evidence>
<evidence type="ECO:0000256" key="1">
    <source>
        <dbReference type="ARBA" id="ARBA00009995"/>
    </source>
</evidence>
<dbReference type="SUPFAM" id="SSF53756">
    <property type="entry name" value="UDP-Glycosyltransferase/glycogen phosphorylase"/>
    <property type="match status" value="1"/>
</dbReference>
<keyword evidence="2" id="KW-0808">Transferase</keyword>
<evidence type="ECO:0000256" key="2">
    <source>
        <dbReference type="ARBA" id="ARBA00022679"/>
    </source>
</evidence>
<dbReference type="Gramene" id="EFJ09074">
    <property type="protein sequence ID" value="EFJ09074"/>
    <property type="gene ID" value="SELMODRAFT_16539"/>
</dbReference>
<dbReference type="InParanoid" id="D8T2K3"/>
<dbReference type="HOGENOM" id="CLU_2203821_0_0_1"/>
<dbReference type="AlphaFoldDB" id="D8T2K3"/>
<name>D8T2K3_SELML</name>
<dbReference type="Gene3D" id="3.40.50.2000">
    <property type="entry name" value="Glycogen Phosphorylase B"/>
    <property type="match status" value="1"/>
</dbReference>
<keyword evidence="4" id="KW-1185">Reference proteome</keyword>
<dbReference type="Pfam" id="PF00201">
    <property type="entry name" value="UDPGT"/>
    <property type="match status" value="1"/>
</dbReference>
<sequence length="108" mass="11837">SERQLEQVARGLEGCSFQFLWVIRNESVQTVSADVRNAFTEKVIGRSLVIPSAPARVLKHPSLGAFVTHCGWNSQQMSICAGVPTICQSCFAEQKANVKYVVEVGVKL</sequence>
<protein>
    <submittedName>
        <fullName evidence="3">Uncharacterized protein</fullName>
    </submittedName>
</protein>
<organism evidence="4">
    <name type="scientific">Selaginella moellendorffii</name>
    <name type="common">Spikemoss</name>
    <dbReference type="NCBI Taxonomy" id="88036"/>
    <lineage>
        <taxon>Eukaryota</taxon>
        <taxon>Viridiplantae</taxon>
        <taxon>Streptophyta</taxon>
        <taxon>Embryophyta</taxon>
        <taxon>Tracheophyta</taxon>
        <taxon>Lycopodiopsida</taxon>
        <taxon>Selaginellales</taxon>
        <taxon>Selaginellaceae</taxon>
        <taxon>Selaginella</taxon>
    </lineage>
</organism>
<accession>D8T2K3</accession>